<gene>
    <name evidence="1" type="ORF">GSTUM_00001939001</name>
</gene>
<organism evidence="1 2">
    <name type="scientific">Tuber melanosporum (strain Mel28)</name>
    <name type="common">Perigord black truffle</name>
    <dbReference type="NCBI Taxonomy" id="656061"/>
    <lineage>
        <taxon>Eukaryota</taxon>
        <taxon>Fungi</taxon>
        <taxon>Dikarya</taxon>
        <taxon>Ascomycota</taxon>
        <taxon>Pezizomycotina</taxon>
        <taxon>Pezizomycetes</taxon>
        <taxon>Pezizales</taxon>
        <taxon>Tuberaceae</taxon>
        <taxon>Tuber</taxon>
    </lineage>
</organism>
<protein>
    <submittedName>
        <fullName evidence="1">(Perigord truffle) hypothetical protein</fullName>
    </submittedName>
</protein>
<dbReference type="AlphaFoldDB" id="D5GFX6"/>
<dbReference type="KEGG" id="tml:GSTUM_00001939001"/>
<proteinExistence type="predicted"/>
<reference evidence="1 2" key="1">
    <citation type="journal article" date="2010" name="Nature">
        <title>Perigord black truffle genome uncovers evolutionary origins and mechanisms of symbiosis.</title>
        <authorList>
            <person name="Martin F."/>
            <person name="Kohler A."/>
            <person name="Murat C."/>
            <person name="Balestrini R."/>
            <person name="Coutinho P.M."/>
            <person name="Jaillon O."/>
            <person name="Montanini B."/>
            <person name="Morin E."/>
            <person name="Noel B."/>
            <person name="Percudani R."/>
            <person name="Porcel B."/>
            <person name="Rubini A."/>
            <person name="Amicucci A."/>
            <person name="Amselem J."/>
            <person name="Anthouard V."/>
            <person name="Arcioni S."/>
            <person name="Artiguenave F."/>
            <person name="Aury J.M."/>
            <person name="Ballario P."/>
            <person name="Bolchi A."/>
            <person name="Brenna A."/>
            <person name="Brun A."/>
            <person name="Buee M."/>
            <person name="Cantarel B."/>
            <person name="Chevalier G."/>
            <person name="Couloux A."/>
            <person name="Da Silva C."/>
            <person name="Denoeud F."/>
            <person name="Duplessis S."/>
            <person name="Ghignone S."/>
            <person name="Hilselberger B."/>
            <person name="Iotti M."/>
            <person name="Marcais B."/>
            <person name="Mello A."/>
            <person name="Miranda M."/>
            <person name="Pacioni G."/>
            <person name="Quesneville H."/>
            <person name="Riccioni C."/>
            <person name="Ruotolo R."/>
            <person name="Splivallo R."/>
            <person name="Stocchi V."/>
            <person name="Tisserant E."/>
            <person name="Viscomi A.R."/>
            <person name="Zambonelli A."/>
            <person name="Zampieri E."/>
            <person name="Henrissat B."/>
            <person name="Lebrun M.H."/>
            <person name="Paolocci F."/>
            <person name="Bonfante P."/>
            <person name="Ottonello S."/>
            <person name="Wincker P."/>
        </authorList>
    </citation>
    <scope>NUCLEOTIDE SEQUENCE [LARGE SCALE GENOMIC DNA]</scope>
    <source>
        <strain evidence="1 2">Mel28</strain>
    </source>
</reference>
<accession>D5GFX6</accession>
<evidence type="ECO:0000313" key="1">
    <source>
        <dbReference type="EMBL" id="CAZ83419.1"/>
    </source>
</evidence>
<sequence length="114" mass="13162">KTANFQRLKRSTALRLRLNYSPSLLLFSLRSYYSQESLYACTTIPPLQARKLGEQGTRGNRRLLYYRRNRNPSRKYIHSQEACGEESEIPEVSVLGPCVCDNERGCFVVFYSCA</sequence>
<dbReference type="HOGENOM" id="CLU_2127105_0_0_1"/>
<name>D5GFX6_TUBMM</name>
<dbReference type="Proteomes" id="UP000006911">
    <property type="component" value="Unassembled WGS sequence"/>
</dbReference>
<dbReference type="EMBL" id="FN430223">
    <property type="protein sequence ID" value="CAZ83419.1"/>
    <property type="molecule type" value="Genomic_DNA"/>
</dbReference>
<evidence type="ECO:0000313" key="2">
    <source>
        <dbReference type="Proteomes" id="UP000006911"/>
    </source>
</evidence>
<keyword evidence="2" id="KW-1185">Reference proteome</keyword>
<dbReference type="RefSeq" id="XP_002839228.1">
    <property type="nucleotide sequence ID" value="XM_002839182.1"/>
</dbReference>
<dbReference type="InParanoid" id="D5GFX6"/>
<feature type="non-terminal residue" evidence="1">
    <location>
        <position position="114"/>
    </location>
</feature>
<dbReference type="GeneID" id="9181765"/>